<evidence type="ECO:0000313" key="4">
    <source>
        <dbReference type="WBParaSite" id="BPAG_0000298501-mRNA-1"/>
    </source>
</evidence>
<sequence>MQTMSVQLSVCFALFRQCCGDEWTDAECDGRTDEWMNKRTEWRSETDKWKSDAWMDELFMRNARVLEFN</sequence>
<organism evidence="4">
    <name type="scientific">Brugia pahangi</name>
    <name type="common">Filarial nematode worm</name>
    <dbReference type="NCBI Taxonomy" id="6280"/>
    <lineage>
        <taxon>Eukaryota</taxon>
        <taxon>Metazoa</taxon>
        <taxon>Ecdysozoa</taxon>
        <taxon>Nematoda</taxon>
        <taxon>Chromadorea</taxon>
        <taxon>Rhabditida</taxon>
        <taxon>Spirurina</taxon>
        <taxon>Spiruromorpha</taxon>
        <taxon>Filarioidea</taxon>
        <taxon>Onchocercidae</taxon>
        <taxon>Brugia</taxon>
    </lineage>
</organism>
<evidence type="ECO:0000313" key="3">
    <source>
        <dbReference type="Proteomes" id="UP000278627"/>
    </source>
</evidence>
<proteinExistence type="predicted"/>
<feature type="signal peptide" evidence="1">
    <location>
        <begin position="1"/>
        <end position="20"/>
    </location>
</feature>
<reference evidence="4" key="1">
    <citation type="submission" date="2017-02" db="UniProtKB">
        <authorList>
            <consortium name="WormBaseParasite"/>
        </authorList>
    </citation>
    <scope>IDENTIFICATION</scope>
</reference>
<protein>
    <submittedName>
        <fullName evidence="4">Secreted protein</fullName>
    </submittedName>
</protein>
<evidence type="ECO:0000313" key="2">
    <source>
        <dbReference type="EMBL" id="VDN84141.1"/>
    </source>
</evidence>
<dbReference type="WBParaSite" id="BPAG_0000298501-mRNA-1">
    <property type="protein sequence ID" value="BPAG_0000298501-mRNA-1"/>
    <property type="gene ID" value="BPAG_0000298501"/>
</dbReference>
<keyword evidence="1" id="KW-0732">Signal</keyword>
<evidence type="ECO:0000256" key="1">
    <source>
        <dbReference type="SAM" id="SignalP"/>
    </source>
</evidence>
<dbReference type="Proteomes" id="UP000278627">
    <property type="component" value="Unassembled WGS sequence"/>
</dbReference>
<dbReference type="EMBL" id="UZAD01000617">
    <property type="protein sequence ID" value="VDN84141.1"/>
    <property type="molecule type" value="Genomic_DNA"/>
</dbReference>
<name>A0A0N4T455_BRUPA</name>
<reference evidence="2 3" key="2">
    <citation type="submission" date="2018-11" db="EMBL/GenBank/DDBJ databases">
        <authorList>
            <consortium name="Pathogen Informatics"/>
        </authorList>
    </citation>
    <scope>NUCLEOTIDE SEQUENCE [LARGE SCALE GENOMIC DNA]</scope>
</reference>
<gene>
    <name evidence="2" type="ORF">BPAG_LOCUS2955</name>
</gene>
<feature type="chain" id="PRO_5043121815" evidence="1">
    <location>
        <begin position="21"/>
        <end position="69"/>
    </location>
</feature>
<keyword evidence="3" id="KW-1185">Reference proteome</keyword>
<accession>A0A0N4T455</accession>
<dbReference type="AlphaFoldDB" id="A0A0N4T455"/>